<evidence type="ECO:0000256" key="2">
    <source>
        <dbReference type="ARBA" id="ARBA00005684"/>
    </source>
</evidence>
<protein>
    <recommendedName>
        <fullName evidence="4 10">4-alpha-glucanotransferase</fullName>
        <ecNumber evidence="3 10">2.4.1.25</ecNumber>
    </recommendedName>
    <alternativeName>
        <fullName evidence="8 10">Amylomaltase</fullName>
    </alternativeName>
    <alternativeName>
        <fullName evidence="9 10">Disproportionating enzyme</fullName>
    </alternativeName>
</protein>
<dbReference type="InterPro" id="IPR017853">
    <property type="entry name" value="GH"/>
</dbReference>
<evidence type="ECO:0000256" key="4">
    <source>
        <dbReference type="ARBA" id="ARBA00020295"/>
    </source>
</evidence>
<dbReference type="InterPro" id="IPR003385">
    <property type="entry name" value="Glyco_hydro_77"/>
</dbReference>
<dbReference type="AlphaFoldDB" id="A0A5C5YI09"/>
<dbReference type="GO" id="GO:0005975">
    <property type="term" value="P:carbohydrate metabolic process"/>
    <property type="evidence" value="ECO:0007669"/>
    <property type="project" value="InterPro"/>
</dbReference>
<comment type="catalytic activity">
    <reaction evidence="1 10">
        <text>Transfers a segment of a (1-&gt;4)-alpha-D-glucan to a new position in an acceptor, which may be glucose or a (1-&gt;4)-alpha-D-glucan.</text>
        <dbReference type="EC" id="2.4.1.25"/>
    </reaction>
</comment>
<evidence type="ECO:0000313" key="12">
    <source>
        <dbReference type="Proteomes" id="UP000318053"/>
    </source>
</evidence>
<evidence type="ECO:0000256" key="1">
    <source>
        <dbReference type="ARBA" id="ARBA00000439"/>
    </source>
</evidence>
<dbReference type="RefSeq" id="WP_146390011.1">
    <property type="nucleotide sequence ID" value="NZ_SJPK01000002.1"/>
</dbReference>
<organism evidence="11 12">
    <name type="scientific">Allorhodopirellula solitaria</name>
    <dbReference type="NCBI Taxonomy" id="2527987"/>
    <lineage>
        <taxon>Bacteria</taxon>
        <taxon>Pseudomonadati</taxon>
        <taxon>Planctomycetota</taxon>
        <taxon>Planctomycetia</taxon>
        <taxon>Pirellulales</taxon>
        <taxon>Pirellulaceae</taxon>
        <taxon>Allorhodopirellula</taxon>
    </lineage>
</organism>
<evidence type="ECO:0000256" key="9">
    <source>
        <dbReference type="ARBA" id="ARBA00031501"/>
    </source>
</evidence>
<comment type="similarity">
    <text evidence="2 10">Belongs to the disproportionating enzyme family.</text>
</comment>
<dbReference type="Pfam" id="PF02446">
    <property type="entry name" value="Glyco_hydro_77"/>
    <property type="match status" value="1"/>
</dbReference>
<proteinExistence type="inferred from homology"/>
<comment type="caution">
    <text evidence="11">The sequence shown here is derived from an EMBL/GenBank/DDBJ whole genome shotgun (WGS) entry which is preliminary data.</text>
</comment>
<dbReference type="PANTHER" id="PTHR32438">
    <property type="entry name" value="4-ALPHA-GLUCANOTRANSFERASE DPE1, CHLOROPLASTIC/AMYLOPLASTIC"/>
    <property type="match status" value="1"/>
</dbReference>
<dbReference type="SUPFAM" id="SSF51445">
    <property type="entry name" value="(Trans)glycosidases"/>
    <property type="match status" value="1"/>
</dbReference>
<gene>
    <name evidence="11" type="primary">malQ</name>
    <name evidence="11" type="ORF">CA85_08140</name>
</gene>
<evidence type="ECO:0000256" key="6">
    <source>
        <dbReference type="ARBA" id="ARBA00022679"/>
    </source>
</evidence>
<keyword evidence="6 10" id="KW-0808">Transferase</keyword>
<evidence type="ECO:0000256" key="10">
    <source>
        <dbReference type="RuleBase" id="RU361207"/>
    </source>
</evidence>
<evidence type="ECO:0000256" key="8">
    <source>
        <dbReference type="ARBA" id="ARBA00031423"/>
    </source>
</evidence>
<dbReference type="NCBIfam" id="TIGR00217">
    <property type="entry name" value="malQ"/>
    <property type="match status" value="1"/>
</dbReference>
<evidence type="ECO:0000313" key="11">
    <source>
        <dbReference type="EMBL" id="TWT73932.1"/>
    </source>
</evidence>
<dbReference type="OrthoDB" id="9811841at2"/>
<dbReference type="Gene3D" id="3.20.20.80">
    <property type="entry name" value="Glycosidases"/>
    <property type="match status" value="1"/>
</dbReference>
<evidence type="ECO:0000256" key="7">
    <source>
        <dbReference type="ARBA" id="ARBA00023277"/>
    </source>
</evidence>
<evidence type="ECO:0000256" key="3">
    <source>
        <dbReference type="ARBA" id="ARBA00012560"/>
    </source>
</evidence>
<keyword evidence="7 10" id="KW-0119">Carbohydrate metabolism</keyword>
<keyword evidence="5 10" id="KW-0328">Glycosyltransferase</keyword>
<dbReference type="PANTHER" id="PTHR32438:SF5">
    <property type="entry name" value="4-ALPHA-GLUCANOTRANSFERASE DPE1, CHLOROPLASTIC_AMYLOPLASTIC"/>
    <property type="match status" value="1"/>
</dbReference>
<dbReference type="EMBL" id="SJPK01000002">
    <property type="protein sequence ID" value="TWT73932.1"/>
    <property type="molecule type" value="Genomic_DNA"/>
</dbReference>
<sequence length="509" mass="56964">MKFPRSSGVLLHITSLPGAGDTGDLGAEAYRFVDFLAAAGQRLWQILPLSPPAQGDSPYSAYSAFAGNPLMISLTGLVEDGLLEQADVAPAATAKGSEQTNAPRTPDQCDFTAAAEHKEAALTKAFDRFQNTASHPLRAPLLAFCKKQARWLDEFSRFEAIMRHFDDANWSRWPSDLVTREPAALAHWDEELAEPIQYSRFKQFLFDRQWHALKQYAGERDVQICGDMPIFVAYESVDVWANQPLFAVDSSGQPTLVAGVPPDYFSKTGQLWGNPQYNWEALEKTHFRWWTERFGEALRQFDLLRVDHFRGFEAYWAVPATAKTAVSGSWIPGPGAKPFDAARESLGELPFIAEDLGLITEGVHQLRQQLGFPGMRVLQFGFDQFEDDFHRPNTYPEDSVAYTGTHDNDTLVGWLNARKPADPDPLGQWIETHQRPDNEPIHWQLIDAVEQSASSIAIIPMQDLLGLDNSARMNIPGQATGNWTWRLTASAITDELTDKLKETTERAGR</sequence>
<name>A0A5C5YI09_9BACT</name>
<accession>A0A5C5YI09</accession>
<evidence type="ECO:0000256" key="5">
    <source>
        <dbReference type="ARBA" id="ARBA00022676"/>
    </source>
</evidence>
<dbReference type="Proteomes" id="UP000318053">
    <property type="component" value="Unassembled WGS sequence"/>
</dbReference>
<dbReference type="NCBIfam" id="NF011080">
    <property type="entry name" value="PRK14508.1-3"/>
    <property type="match status" value="1"/>
</dbReference>
<reference evidence="11 12" key="1">
    <citation type="submission" date="2019-02" db="EMBL/GenBank/DDBJ databases">
        <title>Deep-cultivation of Planctomycetes and their phenomic and genomic characterization uncovers novel biology.</title>
        <authorList>
            <person name="Wiegand S."/>
            <person name="Jogler M."/>
            <person name="Boedeker C."/>
            <person name="Pinto D."/>
            <person name="Vollmers J."/>
            <person name="Rivas-Marin E."/>
            <person name="Kohn T."/>
            <person name="Peeters S.H."/>
            <person name="Heuer A."/>
            <person name="Rast P."/>
            <person name="Oberbeckmann S."/>
            <person name="Bunk B."/>
            <person name="Jeske O."/>
            <person name="Meyerdierks A."/>
            <person name="Storesund J.E."/>
            <person name="Kallscheuer N."/>
            <person name="Luecker S."/>
            <person name="Lage O.M."/>
            <person name="Pohl T."/>
            <person name="Merkel B.J."/>
            <person name="Hornburger P."/>
            <person name="Mueller R.-W."/>
            <person name="Bruemmer F."/>
            <person name="Labrenz M."/>
            <person name="Spormann A.M."/>
            <person name="Op Den Camp H."/>
            <person name="Overmann J."/>
            <person name="Amann R."/>
            <person name="Jetten M.S.M."/>
            <person name="Mascher T."/>
            <person name="Medema M.H."/>
            <person name="Devos D.P."/>
            <person name="Kaster A.-K."/>
            <person name="Ovreas L."/>
            <person name="Rohde M."/>
            <person name="Galperin M.Y."/>
            <person name="Jogler C."/>
        </authorList>
    </citation>
    <scope>NUCLEOTIDE SEQUENCE [LARGE SCALE GENOMIC DNA]</scope>
    <source>
        <strain evidence="11 12">CA85</strain>
    </source>
</reference>
<keyword evidence="12" id="KW-1185">Reference proteome</keyword>
<dbReference type="GO" id="GO:0004134">
    <property type="term" value="F:4-alpha-glucanotransferase activity"/>
    <property type="evidence" value="ECO:0007669"/>
    <property type="project" value="UniProtKB-EC"/>
</dbReference>
<dbReference type="EC" id="2.4.1.25" evidence="3 10"/>